<evidence type="ECO:0000313" key="2">
    <source>
        <dbReference type="Proteomes" id="UP000199181"/>
    </source>
</evidence>
<accession>A0A1I0KI41</accession>
<reference evidence="2" key="1">
    <citation type="submission" date="2016-10" db="EMBL/GenBank/DDBJ databases">
        <authorList>
            <person name="Varghese N."/>
            <person name="Submissions S."/>
        </authorList>
    </citation>
    <scope>NUCLEOTIDE SEQUENCE [LARGE SCALE GENOMIC DNA]</scope>
    <source>
        <strain evidence="2">DSM 16858</strain>
    </source>
</reference>
<gene>
    <name evidence="1" type="ORF">SAMN05443639_110247</name>
</gene>
<dbReference type="AlphaFoldDB" id="A0A1I0KI41"/>
<dbReference type="Proteomes" id="UP000199181">
    <property type="component" value="Unassembled WGS sequence"/>
</dbReference>
<protein>
    <recommendedName>
        <fullName evidence="3">Lipoprotein</fullName>
    </recommendedName>
</protein>
<organism evidence="1 2">
    <name type="scientific">Stigmatella erecta</name>
    <dbReference type="NCBI Taxonomy" id="83460"/>
    <lineage>
        <taxon>Bacteria</taxon>
        <taxon>Pseudomonadati</taxon>
        <taxon>Myxococcota</taxon>
        <taxon>Myxococcia</taxon>
        <taxon>Myxococcales</taxon>
        <taxon>Cystobacterineae</taxon>
        <taxon>Archangiaceae</taxon>
        <taxon>Stigmatella</taxon>
    </lineage>
</organism>
<dbReference type="RefSeq" id="WP_143076114.1">
    <property type="nucleotide sequence ID" value="NZ_FOIJ01000010.1"/>
</dbReference>
<proteinExistence type="predicted"/>
<evidence type="ECO:0008006" key="3">
    <source>
        <dbReference type="Google" id="ProtNLM"/>
    </source>
</evidence>
<name>A0A1I0KI41_9BACT</name>
<dbReference type="PROSITE" id="PS51257">
    <property type="entry name" value="PROKAR_LIPOPROTEIN"/>
    <property type="match status" value="1"/>
</dbReference>
<evidence type="ECO:0000313" key="1">
    <source>
        <dbReference type="EMBL" id="SEU23409.1"/>
    </source>
</evidence>
<dbReference type="EMBL" id="FOIJ01000010">
    <property type="protein sequence ID" value="SEU23409.1"/>
    <property type="molecule type" value="Genomic_DNA"/>
</dbReference>
<sequence length="102" mass="11320">MRRMVWLGMGAAGLVACEGGDRRLYDNNDLRLVTAYTAKDACSCLFVAEQDEAFCRAWVQARPAVAHLRIDAERKAVETSALLLWGARARFVDARTGCVLEE</sequence>
<keyword evidence="2" id="KW-1185">Reference proteome</keyword>